<dbReference type="EMBL" id="BPVZ01000003">
    <property type="protein sequence ID" value="GKU88883.1"/>
    <property type="molecule type" value="Genomic_DNA"/>
</dbReference>
<keyword evidence="1" id="KW-0479">Metal-binding</keyword>
<evidence type="ECO:0000313" key="11">
    <source>
        <dbReference type="Proteomes" id="UP001054252"/>
    </source>
</evidence>
<feature type="domain" description="PHD finger protein MALE STERILITY 1-like ubiquitin-like" evidence="8">
    <location>
        <begin position="520"/>
        <end position="606"/>
    </location>
</feature>
<sequence length="707" mass="78981">MVVNGRPMKRMKSRVTADLYDFLTFPSSAPGSGFLLPFRANIKAFLARHALVPPPSSLFPYLMTWQILFRVGDVVTTDASPDSFPTTVCLDVVEEDVARSRSVYCDQCRVVGWSGNPVCSKRYHFIIKADGNSIGGCHKPCPRCGDMQHWLELRCKTCYHVTPADDVEDWVYHQLEDTTHLLHGVVHSNGYGHLLRVNGIEGGSRVLSGCHIMSFWDRLCKALNVRKISVMDVSKKYGLEYRLLHAITKGHSWYGDWGYEFGAGSFALTLDAYKSAIETLSNLMLSNILCEGWKPHTRMQDLILFYQSLSEIKLVTIRDLLCFLMRLIHDARKSRPLVDNVPYKKPRTCASGDIHSWTRADVERVEEAMVRVLRAVSGSKWVPARSLRGAVCRGAPPELLDHCLKELGGKLAAEGLVVSTRCDPLSGAFEYRIEPQNVCATTTYDESSLANAKCPSEEVFMRDLKFLYESLLHPQTMLSYGSEGMSNAVVSSAEKLLDCKQFVKDYEPGKLSGGSPYPAWSLLCQLELVGQCEENVPDPPPELLVLPLDATVSELKLEVARIFQDLYLAFRKIQVEELVGYSGVDDSTWAKLLLGSIGTMRVRGRCLGKNVNSKFRMERGIERWIVDCSCGAKDDDGERMLACDVCGVWKHTRCSGIHDWDAVPARFVCHRCRGPTQMTQSSKQCKDETVSPVSGNSDFGKSLATPL</sequence>
<feature type="region of interest" description="Disordered" evidence="6">
    <location>
        <begin position="677"/>
        <end position="707"/>
    </location>
</feature>
<dbReference type="Pfam" id="PF00628">
    <property type="entry name" value="PHD"/>
    <property type="match status" value="1"/>
</dbReference>
<accession>A0AAV5HJB8</accession>
<dbReference type="PANTHER" id="PTHR46201:SF3">
    <property type="entry name" value="OS01G0877500 PROTEIN"/>
    <property type="match status" value="1"/>
</dbReference>
<comment type="caution">
    <text evidence="10">The sequence shown here is derived from an EMBL/GenBank/DDBJ whole genome shotgun (WGS) entry which is preliminary data.</text>
</comment>
<dbReference type="Gene3D" id="3.30.40.10">
    <property type="entry name" value="Zinc/RING finger domain, C3HC4 (zinc finger)"/>
    <property type="match status" value="1"/>
</dbReference>
<evidence type="ECO:0000256" key="1">
    <source>
        <dbReference type="ARBA" id="ARBA00022723"/>
    </source>
</evidence>
<dbReference type="GO" id="GO:0008270">
    <property type="term" value="F:zinc ion binding"/>
    <property type="evidence" value="ECO:0007669"/>
    <property type="project" value="UniProtKB-KW"/>
</dbReference>
<evidence type="ECO:0000313" key="10">
    <source>
        <dbReference type="EMBL" id="GKU88883.1"/>
    </source>
</evidence>
<dbReference type="Proteomes" id="UP001054252">
    <property type="component" value="Unassembled WGS sequence"/>
</dbReference>
<evidence type="ECO:0000259" key="8">
    <source>
        <dbReference type="Pfam" id="PF25565"/>
    </source>
</evidence>
<evidence type="ECO:0000256" key="6">
    <source>
        <dbReference type="SAM" id="MobiDB-lite"/>
    </source>
</evidence>
<dbReference type="InterPro" id="IPR011011">
    <property type="entry name" value="Znf_FYVE_PHD"/>
</dbReference>
<evidence type="ECO:0000259" key="7">
    <source>
        <dbReference type="Pfam" id="PF00628"/>
    </source>
</evidence>
<protein>
    <recommendedName>
        <fullName evidence="12">Zinc finger PHD-type domain-containing protein</fullName>
    </recommendedName>
</protein>
<dbReference type="InterPro" id="IPR019787">
    <property type="entry name" value="Znf_PHD-finger"/>
</dbReference>
<keyword evidence="4" id="KW-0805">Transcription regulation</keyword>
<reference evidence="10 11" key="1">
    <citation type="journal article" date="2021" name="Commun. Biol.">
        <title>The genome of Shorea leprosula (Dipterocarpaceae) highlights the ecological relevance of drought in aseasonal tropical rainforests.</title>
        <authorList>
            <person name="Ng K.K.S."/>
            <person name="Kobayashi M.J."/>
            <person name="Fawcett J.A."/>
            <person name="Hatakeyama M."/>
            <person name="Paape T."/>
            <person name="Ng C.H."/>
            <person name="Ang C.C."/>
            <person name="Tnah L.H."/>
            <person name="Lee C.T."/>
            <person name="Nishiyama T."/>
            <person name="Sese J."/>
            <person name="O'Brien M.J."/>
            <person name="Copetti D."/>
            <person name="Mohd Noor M.I."/>
            <person name="Ong R.C."/>
            <person name="Putra M."/>
            <person name="Sireger I.Z."/>
            <person name="Indrioko S."/>
            <person name="Kosugi Y."/>
            <person name="Izuno A."/>
            <person name="Isagi Y."/>
            <person name="Lee S.L."/>
            <person name="Shimizu K.K."/>
        </authorList>
    </citation>
    <scope>NUCLEOTIDE SEQUENCE [LARGE SCALE GENOMIC DNA]</scope>
    <source>
        <strain evidence="10">214</strain>
    </source>
</reference>
<dbReference type="Pfam" id="PF25565">
    <property type="entry name" value="Ubiquitin_At1g33420"/>
    <property type="match status" value="1"/>
</dbReference>
<dbReference type="InterPro" id="IPR013083">
    <property type="entry name" value="Znf_RING/FYVE/PHD"/>
</dbReference>
<evidence type="ECO:0000256" key="4">
    <source>
        <dbReference type="ARBA" id="ARBA00023015"/>
    </source>
</evidence>
<keyword evidence="5" id="KW-0804">Transcription</keyword>
<evidence type="ECO:0000259" key="9">
    <source>
        <dbReference type="Pfam" id="PF25874"/>
    </source>
</evidence>
<dbReference type="InterPro" id="IPR057765">
    <property type="entry name" value="MS1-like_ubiquitin"/>
</dbReference>
<dbReference type="CDD" id="cd15556">
    <property type="entry name" value="PHD_MMD1_like"/>
    <property type="match status" value="1"/>
</dbReference>
<evidence type="ECO:0000256" key="2">
    <source>
        <dbReference type="ARBA" id="ARBA00022771"/>
    </source>
</evidence>
<dbReference type="SUPFAM" id="SSF57903">
    <property type="entry name" value="FYVE/PHD zinc finger"/>
    <property type="match status" value="1"/>
</dbReference>
<name>A0AAV5HJB8_9ROSI</name>
<keyword evidence="11" id="KW-1185">Reference proteome</keyword>
<dbReference type="PANTHER" id="PTHR46201">
    <property type="entry name" value="PHD FINGER PROTEIN MALE MEIOCYTE DEATH 1-RELATED"/>
    <property type="match status" value="1"/>
</dbReference>
<dbReference type="AlphaFoldDB" id="A0AAV5HJB8"/>
<evidence type="ECO:0000256" key="3">
    <source>
        <dbReference type="ARBA" id="ARBA00022833"/>
    </source>
</evidence>
<organism evidence="10 11">
    <name type="scientific">Rubroshorea leprosula</name>
    <dbReference type="NCBI Taxonomy" id="152421"/>
    <lineage>
        <taxon>Eukaryota</taxon>
        <taxon>Viridiplantae</taxon>
        <taxon>Streptophyta</taxon>
        <taxon>Embryophyta</taxon>
        <taxon>Tracheophyta</taxon>
        <taxon>Spermatophyta</taxon>
        <taxon>Magnoliopsida</taxon>
        <taxon>eudicotyledons</taxon>
        <taxon>Gunneridae</taxon>
        <taxon>Pentapetalae</taxon>
        <taxon>rosids</taxon>
        <taxon>malvids</taxon>
        <taxon>Malvales</taxon>
        <taxon>Dipterocarpaceae</taxon>
        <taxon>Rubroshorea</taxon>
    </lineage>
</organism>
<evidence type="ECO:0000256" key="5">
    <source>
        <dbReference type="ARBA" id="ARBA00023163"/>
    </source>
</evidence>
<proteinExistence type="predicted"/>
<dbReference type="Pfam" id="PF25874">
    <property type="entry name" value="WHD_plant_repro"/>
    <property type="match status" value="1"/>
</dbReference>
<keyword evidence="2" id="KW-0863">Zinc-finger</keyword>
<feature type="domain" description="PHD-type" evidence="7">
    <location>
        <begin position="628"/>
        <end position="672"/>
    </location>
</feature>
<dbReference type="InterPro" id="IPR058054">
    <property type="entry name" value="Znf_MS1-like"/>
</dbReference>
<feature type="domain" description="PTC1-like winged helix-turn-helix" evidence="9">
    <location>
        <begin position="357"/>
        <end position="434"/>
    </location>
</feature>
<evidence type="ECO:0008006" key="12">
    <source>
        <dbReference type="Google" id="ProtNLM"/>
    </source>
</evidence>
<gene>
    <name evidence="10" type="ORF">SLEP1_g3097</name>
</gene>
<keyword evidence="3" id="KW-0862">Zinc</keyword>
<dbReference type="InterPro" id="IPR059080">
    <property type="entry name" value="WHD_PTC1"/>
</dbReference>